<dbReference type="VEuPathDB" id="FungiDB:ZTRI_2.245"/>
<keyword evidence="2" id="KW-1185">Reference proteome</keyword>
<name>F9X225_ZYMTI</name>
<dbReference type="KEGG" id="ztr:MYCGRDRAFT_103089"/>
<evidence type="ECO:0000313" key="2">
    <source>
        <dbReference type="Proteomes" id="UP000008062"/>
    </source>
</evidence>
<organism evidence="1 2">
    <name type="scientific">Zymoseptoria tritici (strain CBS 115943 / IPO323)</name>
    <name type="common">Speckled leaf blotch fungus</name>
    <name type="synonym">Septoria tritici</name>
    <dbReference type="NCBI Taxonomy" id="336722"/>
    <lineage>
        <taxon>Eukaryota</taxon>
        <taxon>Fungi</taxon>
        <taxon>Dikarya</taxon>
        <taxon>Ascomycota</taxon>
        <taxon>Pezizomycotina</taxon>
        <taxon>Dothideomycetes</taxon>
        <taxon>Dothideomycetidae</taxon>
        <taxon>Mycosphaerellales</taxon>
        <taxon>Mycosphaerellaceae</taxon>
        <taxon>Zymoseptoria</taxon>
    </lineage>
</organism>
<dbReference type="HOGENOM" id="CLU_2833124_0_0_1"/>
<dbReference type="GeneID" id="13395991"/>
<reference evidence="1 2" key="1">
    <citation type="journal article" date="2011" name="PLoS Genet.">
        <title>Finished genome of the fungal wheat pathogen Mycosphaerella graminicola reveals dispensome structure, chromosome plasticity, and stealth pathogenesis.</title>
        <authorList>
            <person name="Goodwin S.B."/>
            <person name="Ben M'barek S."/>
            <person name="Dhillon B."/>
            <person name="Wittenberg A.H.J."/>
            <person name="Crane C.F."/>
            <person name="Hane J.K."/>
            <person name="Foster A.J."/>
            <person name="Van der Lee T.A.J."/>
            <person name="Grimwood J."/>
            <person name="Aerts A."/>
            <person name="Antoniw J."/>
            <person name="Bailey A."/>
            <person name="Bluhm B."/>
            <person name="Bowler J."/>
            <person name="Bristow J."/>
            <person name="van der Burgt A."/>
            <person name="Canto-Canche B."/>
            <person name="Churchill A.C.L."/>
            <person name="Conde-Ferraez L."/>
            <person name="Cools H.J."/>
            <person name="Coutinho P.M."/>
            <person name="Csukai M."/>
            <person name="Dehal P."/>
            <person name="De Wit P."/>
            <person name="Donzelli B."/>
            <person name="van de Geest H.C."/>
            <person name="van Ham R.C.H.J."/>
            <person name="Hammond-Kosack K.E."/>
            <person name="Henrissat B."/>
            <person name="Kilian A."/>
            <person name="Kobayashi A.K."/>
            <person name="Koopmann E."/>
            <person name="Kourmpetis Y."/>
            <person name="Kuzniar A."/>
            <person name="Lindquist E."/>
            <person name="Lombard V."/>
            <person name="Maliepaard C."/>
            <person name="Martins N."/>
            <person name="Mehrabi R."/>
            <person name="Nap J.P.H."/>
            <person name="Ponomarenko A."/>
            <person name="Rudd J.J."/>
            <person name="Salamov A."/>
            <person name="Schmutz J."/>
            <person name="Schouten H.J."/>
            <person name="Shapiro H."/>
            <person name="Stergiopoulos I."/>
            <person name="Torriani S.F.F."/>
            <person name="Tu H."/>
            <person name="de Vries R.P."/>
            <person name="Waalwijk C."/>
            <person name="Ware S.B."/>
            <person name="Wiebenga A."/>
            <person name="Zwiers L.-H."/>
            <person name="Oliver R.P."/>
            <person name="Grigoriev I.V."/>
            <person name="Kema G.H.J."/>
        </authorList>
    </citation>
    <scope>NUCLEOTIDE SEQUENCE [LARGE SCALE GENOMIC DNA]</scope>
    <source>
        <strain evidence="2">CBS 115943 / IPO323</strain>
    </source>
</reference>
<proteinExistence type="predicted"/>
<accession>F9X225</accession>
<dbReference type="Proteomes" id="UP000008062">
    <property type="component" value="Chromosome 2"/>
</dbReference>
<gene>
    <name evidence="1" type="ORF">MYCGRDRAFT_103089</name>
</gene>
<dbReference type="EMBL" id="CM001197">
    <property type="protein sequence ID" value="EGP89782.1"/>
    <property type="molecule type" value="Genomic_DNA"/>
</dbReference>
<sequence length="66" mass="7270">MANPVDDREREPGTAHAARLQELGHVPNSSSDGFLETIASVSMFIQDTAVECLVLCDFWLPQTPVR</sequence>
<protein>
    <submittedName>
        <fullName evidence="1">Uncharacterized protein</fullName>
    </submittedName>
</protein>
<evidence type="ECO:0000313" key="1">
    <source>
        <dbReference type="EMBL" id="EGP89782.1"/>
    </source>
</evidence>
<dbReference type="RefSeq" id="XP_003854806.1">
    <property type="nucleotide sequence ID" value="XM_003854758.1"/>
</dbReference>
<dbReference type="InParanoid" id="F9X225"/>
<dbReference type="AlphaFoldDB" id="F9X225"/>